<dbReference type="SMART" id="SM00245">
    <property type="entry name" value="TSPc"/>
    <property type="match status" value="1"/>
</dbReference>
<dbReference type="Pfam" id="PF03572">
    <property type="entry name" value="Peptidase_S41"/>
    <property type="match status" value="1"/>
</dbReference>
<reference evidence="3" key="1">
    <citation type="submission" date="2024-03" db="EMBL/GenBank/DDBJ databases">
        <title>Chitinophaga horti sp. nov., isolated from garden soil.</title>
        <authorList>
            <person name="Lee D.S."/>
            <person name="Han D.M."/>
            <person name="Baek J.H."/>
            <person name="Choi D.G."/>
            <person name="Jeon J.H."/>
            <person name="Jeon C.O."/>
        </authorList>
    </citation>
    <scope>NUCLEOTIDE SEQUENCE [LARGE SCALE GENOMIC DNA]</scope>
    <source>
        <strain evidence="3">GPA1</strain>
    </source>
</reference>
<dbReference type="SUPFAM" id="SSF50156">
    <property type="entry name" value="PDZ domain-like"/>
    <property type="match status" value="1"/>
</dbReference>
<dbReference type="RefSeq" id="WP_341834031.1">
    <property type="nucleotide sequence ID" value="NZ_CP149822.1"/>
</dbReference>
<dbReference type="CDD" id="cd07561">
    <property type="entry name" value="Peptidase_S41_CPP_like"/>
    <property type="match status" value="1"/>
</dbReference>
<accession>A0ABZ2YH57</accession>
<dbReference type="InterPro" id="IPR041613">
    <property type="entry name" value="Pept_S41_N"/>
</dbReference>
<organism evidence="2 3">
    <name type="scientific">Chitinophaga pollutisoli</name>
    <dbReference type="NCBI Taxonomy" id="3133966"/>
    <lineage>
        <taxon>Bacteria</taxon>
        <taxon>Pseudomonadati</taxon>
        <taxon>Bacteroidota</taxon>
        <taxon>Chitinophagia</taxon>
        <taxon>Chitinophagales</taxon>
        <taxon>Chitinophagaceae</taxon>
        <taxon>Chitinophaga</taxon>
    </lineage>
</organism>
<dbReference type="PANTHER" id="PTHR32060">
    <property type="entry name" value="TAIL-SPECIFIC PROTEASE"/>
    <property type="match status" value="1"/>
</dbReference>
<keyword evidence="3" id="KW-1185">Reference proteome</keyword>
<evidence type="ECO:0000313" key="3">
    <source>
        <dbReference type="Proteomes" id="UP001485459"/>
    </source>
</evidence>
<evidence type="ECO:0000313" key="2">
    <source>
        <dbReference type="EMBL" id="WZN39023.1"/>
    </source>
</evidence>
<dbReference type="Gene3D" id="3.90.226.10">
    <property type="entry name" value="2-enoyl-CoA Hydratase, Chain A, domain 1"/>
    <property type="match status" value="1"/>
</dbReference>
<dbReference type="InterPro" id="IPR005151">
    <property type="entry name" value="Tail-specific_protease"/>
</dbReference>
<sequence length="477" mass="52345">MNKLQTFGACLAAGIALFTQIACKKSNKKDDNPDVNQYKHVNDWIYQNMKEVYYWNDQMPASPNYAQMPPAFFSSLLKQPEDRYSWIQDNFEELLASLSGVTKESGIDFDLFPITGNGGTLIAGIISYVKKGSPAEAAGIVRGDVFFQISGKTFPYTGRQAEVNAFVDALGANHSLGIRKMLKGSDGRDSMSDARIVPLTVVEFAENPVYLDSVYTIDGKKIGYFVYNFFAPDKGDDSFAYDNQVDAVFGRMKAAGVQHFILDLRYNPGGDGRSTINIGSNLVKGAAAGDEFFHRKFNTAFEAALKAEYGADYPISKFTAEANNIGNQLTDLIILTSSGTASASELVINGLRPYMNVYLIGDTTEGKNLGSFSIYEENDARNKWGMQPIVSQTFNKLNQSDYSGGFAPNEKYQETLHLGVLGSIEEPMLAKALTRILGHAPAARKAAPAGSRTMMNKIGTSRSFKAYSGRMTDQFPR</sequence>
<dbReference type="SUPFAM" id="SSF52096">
    <property type="entry name" value="ClpP/crotonase"/>
    <property type="match status" value="1"/>
</dbReference>
<dbReference type="PANTHER" id="PTHR32060:SF30">
    <property type="entry name" value="CARBOXY-TERMINAL PROCESSING PROTEASE CTPA"/>
    <property type="match status" value="1"/>
</dbReference>
<name>A0ABZ2YH57_9BACT</name>
<evidence type="ECO:0000259" key="1">
    <source>
        <dbReference type="SMART" id="SM00245"/>
    </source>
</evidence>
<dbReference type="EMBL" id="CP149822">
    <property type="protein sequence ID" value="WZN39023.1"/>
    <property type="molecule type" value="Genomic_DNA"/>
</dbReference>
<proteinExistence type="predicted"/>
<dbReference type="InterPro" id="IPR029045">
    <property type="entry name" value="ClpP/crotonase-like_dom_sf"/>
</dbReference>
<dbReference type="Proteomes" id="UP001485459">
    <property type="component" value="Chromosome"/>
</dbReference>
<protein>
    <submittedName>
        <fullName evidence="2">S41 family peptidase</fullName>
    </submittedName>
</protein>
<dbReference type="Gene3D" id="2.30.42.10">
    <property type="match status" value="1"/>
</dbReference>
<dbReference type="Pfam" id="PF18294">
    <property type="entry name" value="Pept_S41_N"/>
    <property type="match status" value="1"/>
</dbReference>
<dbReference type="InterPro" id="IPR036034">
    <property type="entry name" value="PDZ_sf"/>
</dbReference>
<feature type="domain" description="Tail specific protease" evidence="1">
    <location>
        <begin position="192"/>
        <end position="427"/>
    </location>
</feature>
<dbReference type="Gene3D" id="3.30.750.170">
    <property type="match status" value="1"/>
</dbReference>
<gene>
    <name evidence="2" type="ORF">WJU16_13520</name>
</gene>